<reference evidence="1 2" key="1">
    <citation type="submission" date="2015-09" db="EMBL/GenBank/DDBJ databases">
        <authorList>
            <consortium name="Pathogen Informatics"/>
        </authorList>
    </citation>
    <scope>NUCLEOTIDE SEQUENCE [LARGE SCALE GENOMIC DNA]</scope>
    <source>
        <strain evidence="1 2">2789STDY5834855</strain>
    </source>
</reference>
<name>A0A174AEK4_9CLOT</name>
<evidence type="ECO:0000313" key="2">
    <source>
        <dbReference type="Proteomes" id="UP000095558"/>
    </source>
</evidence>
<dbReference type="InterPro" id="IPR010064">
    <property type="entry name" value="HK97-gp10_tail"/>
</dbReference>
<accession>A0A174AEK4</accession>
<sequence length="140" mass="15837">MAIEFSGFDELVNDLNNLGTIGNKIGRQAVEEGAKIVLEQQKKDAPRDVNDSNHGADKLDITEIKKYSKSGTVVGKVGISAENWEECKHLYFQNYGYELWKNGKMVNTHVGWIDDSFKKCKDKATEKMIEIAKQEIDKIL</sequence>
<dbReference type="Pfam" id="PF04883">
    <property type="entry name" value="HK97-gp10_like"/>
    <property type="match status" value="1"/>
</dbReference>
<dbReference type="RefSeq" id="WP_055275648.1">
    <property type="nucleotide sequence ID" value="NZ_CYZV01000008.1"/>
</dbReference>
<proteinExistence type="predicted"/>
<evidence type="ECO:0008006" key="3">
    <source>
        <dbReference type="Google" id="ProtNLM"/>
    </source>
</evidence>
<dbReference type="Proteomes" id="UP000095558">
    <property type="component" value="Unassembled WGS sequence"/>
</dbReference>
<dbReference type="OrthoDB" id="1912883at2"/>
<protein>
    <recommendedName>
        <fullName evidence="3">Phage protein, HK97 gp10 family</fullName>
    </recommendedName>
</protein>
<organism evidence="1 2">
    <name type="scientific">Clostridium disporicum</name>
    <dbReference type="NCBI Taxonomy" id="84024"/>
    <lineage>
        <taxon>Bacteria</taxon>
        <taxon>Bacillati</taxon>
        <taxon>Bacillota</taxon>
        <taxon>Clostridia</taxon>
        <taxon>Eubacteriales</taxon>
        <taxon>Clostridiaceae</taxon>
        <taxon>Clostridium</taxon>
    </lineage>
</organism>
<dbReference type="EMBL" id="CYZV01000008">
    <property type="protein sequence ID" value="CUN86867.1"/>
    <property type="molecule type" value="Genomic_DNA"/>
</dbReference>
<evidence type="ECO:0000313" key="1">
    <source>
        <dbReference type="EMBL" id="CUN86867.1"/>
    </source>
</evidence>
<dbReference type="AlphaFoldDB" id="A0A174AEK4"/>
<gene>
    <name evidence="1" type="ORF">ERS852470_00900</name>
</gene>